<dbReference type="EMBL" id="JAPTSV010000010">
    <property type="protein sequence ID" value="KAJ1523201.1"/>
    <property type="molecule type" value="Genomic_DNA"/>
</dbReference>
<accession>A0AAV7XB10</accession>
<sequence length="100" mass="11190">MARLLLSALVFAMVAVAIQARNAERLPKQYVGKHVTPEREQALRALQRSHNSANLKLRKRSLVGKIPLPQAAENHVTPLKEQALRALQRSHNSANLLKRS</sequence>
<feature type="signal peptide" evidence="1">
    <location>
        <begin position="1"/>
        <end position="20"/>
    </location>
</feature>
<keyword evidence="1" id="KW-0732">Signal</keyword>
<feature type="chain" id="PRO_5043518631" evidence="1">
    <location>
        <begin position="21"/>
        <end position="100"/>
    </location>
</feature>
<evidence type="ECO:0000256" key="1">
    <source>
        <dbReference type="SAM" id="SignalP"/>
    </source>
</evidence>
<dbReference type="AlphaFoldDB" id="A0AAV7XB10"/>
<reference evidence="2" key="1">
    <citation type="submission" date="2022-12" db="EMBL/GenBank/DDBJ databases">
        <title>Chromosome-level genome assembly of the bean flower thrips Megalurothrips usitatus.</title>
        <authorList>
            <person name="Ma L."/>
            <person name="Liu Q."/>
            <person name="Li H."/>
            <person name="Cai W."/>
        </authorList>
    </citation>
    <scope>NUCLEOTIDE SEQUENCE</scope>
    <source>
        <strain evidence="2">Cailab_2022a</strain>
    </source>
</reference>
<organism evidence="2 3">
    <name type="scientific">Megalurothrips usitatus</name>
    <name type="common">bean blossom thrips</name>
    <dbReference type="NCBI Taxonomy" id="439358"/>
    <lineage>
        <taxon>Eukaryota</taxon>
        <taxon>Metazoa</taxon>
        <taxon>Ecdysozoa</taxon>
        <taxon>Arthropoda</taxon>
        <taxon>Hexapoda</taxon>
        <taxon>Insecta</taxon>
        <taxon>Pterygota</taxon>
        <taxon>Neoptera</taxon>
        <taxon>Paraneoptera</taxon>
        <taxon>Thysanoptera</taxon>
        <taxon>Terebrantia</taxon>
        <taxon>Thripoidea</taxon>
        <taxon>Thripidae</taxon>
        <taxon>Megalurothrips</taxon>
    </lineage>
</organism>
<gene>
    <name evidence="2" type="ORF">ONE63_001088</name>
</gene>
<evidence type="ECO:0000313" key="3">
    <source>
        <dbReference type="Proteomes" id="UP001075354"/>
    </source>
</evidence>
<comment type="caution">
    <text evidence="2">The sequence shown here is derived from an EMBL/GenBank/DDBJ whole genome shotgun (WGS) entry which is preliminary data.</text>
</comment>
<protein>
    <submittedName>
        <fullName evidence="2">Uncharacterized protein</fullName>
    </submittedName>
</protein>
<dbReference type="Proteomes" id="UP001075354">
    <property type="component" value="Chromosome 10"/>
</dbReference>
<name>A0AAV7XB10_9NEOP</name>
<proteinExistence type="predicted"/>
<keyword evidence="3" id="KW-1185">Reference proteome</keyword>
<evidence type="ECO:0000313" key="2">
    <source>
        <dbReference type="EMBL" id="KAJ1523201.1"/>
    </source>
</evidence>